<organism evidence="1 2">
    <name type="scientific">Saccharospirillum salsuginis</name>
    <dbReference type="NCBI Taxonomy" id="418750"/>
    <lineage>
        <taxon>Bacteria</taxon>
        <taxon>Pseudomonadati</taxon>
        <taxon>Pseudomonadota</taxon>
        <taxon>Gammaproteobacteria</taxon>
        <taxon>Oceanospirillales</taxon>
        <taxon>Saccharospirillaceae</taxon>
        <taxon>Saccharospirillum</taxon>
    </lineage>
</organism>
<keyword evidence="2" id="KW-1185">Reference proteome</keyword>
<proteinExistence type="predicted"/>
<gene>
    <name evidence="1" type="ORF">GCM10007392_24790</name>
</gene>
<dbReference type="EMBL" id="BMXR01000005">
    <property type="protein sequence ID" value="GGX56045.1"/>
    <property type="molecule type" value="Genomic_DNA"/>
</dbReference>
<name>A0A918NAC2_9GAMM</name>
<dbReference type="Proteomes" id="UP000626148">
    <property type="component" value="Unassembled WGS sequence"/>
</dbReference>
<evidence type="ECO:0000313" key="2">
    <source>
        <dbReference type="Proteomes" id="UP000626148"/>
    </source>
</evidence>
<dbReference type="RefSeq" id="WP_189609011.1">
    <property type="nucleotide sequence ID" value="NZ_BMXR01000005.1"/>
</dbReference>
<reference evidence="1" key="1">
    <citation type="journal article" date="2014" name="Int. J. Syst. Evol. Microbiol.">
        <title>Complete genome sequence of Corynebacterium casei LMG S-19264T (=DSM 44701T), isolated from a smear-ripened cheese.</title>
        <authorList>
            <consortium name="US DOE Joint Genome Institute (JGI-PGF)"/>
            <person name="Walter F."/>
            <person name="Albersmeier A."/>
            <person name="Kalinowski J."/>
            <person name="Ruckert C."/>
        </authorList>
    </citation>
    <scope>NUCLEOTIDE SEQUENCE</scope>
    <source>
        <strain evidence="1">KCTC 22169</strain>
    </source>
</reference>
<reference evidence="1" key="2">
    <citation type="submission" date="2020-09" db="EMBL/GenBank/DDBJ databases">
        <authorList>
            <person name="Sun Q."/>
            <person name="Kim S."/>
        </authorList>
    </citation>
    <scope>NUCLEOTIDE SEQUENCE</scope>
    <source>
        <strain evidence="1">KCTC 22169</strain>
    </source>
</reference>
<sequence>MELYLTIKGQVEAEHEAAFKEMFNYMLGGKTGAPLENFVQKTFPMAEANLEKALDVFEEFYSTPNLETYELKQGQAKLSFMGGRDLESASLYLVAWLEDCGLRDVEQDSQWI</sequence>
<comment type="caution">
    <text evidence="1">The sequence shown here is derived from an EMBL/GenBank/DDBJ whole genome shotgun (WGS) entry which is preliminary data.</text>
</comment>
<protein>
    <submittedName>
        <fullName evidence="1">Uncharacterized protein</fullName>
    </submittedName>
</protein>
<evidence type="ECO:0000313" key="1">
    <source>
        <dbReference type="EMBL" id="GGX56045.1"/>
    </source>
</evidence>
<accession>A0A918NAC2</accession>
<dbReference type="AlphaFoldDB" id="A0A918NAC2"/>